<dbReference type="Proteomes" id="UP001457282">
    <property type="component" value="Unassembled WGS sequence"/>
</dbReference>
<evidence type="ECO:0000313" key="2">
    <source>
        <dbReference type="Proteomes" id="UP001457282"/>
    </source>
</evidence>
<evidence type="ECO:0000313" key="1">
    <source>
        <dbReference type="EMBL" id="KAK9923871.1"/>
    </source>
</evidence>
<name>A0AAW1WIZ9_RUBAR</name>
<protein>
    <submittedName>
        <fullName evidence="1">Uncharacterized protein</fullName>
    </submittedName>
</protein>
<sequence>MAEKSCVKRLQKEYRALYKSTSCLATVYMFKFHSNISMRFCYIVVLLTIDWNQFLMHVVTRPSPNDILESAVTMEILDFSSGRTFLSAILWRIAPGKENMAIQHKPECLKRLLLFACNALRDSEDEEAVFYFVEFNGRPCAVAPSGQVDSTIERARTLESRPGLHISYLFCS</sequence>
<proteinExistence type="predicted"/>
<dbReference type="EMBL" id="JBEDUW010000006">
    <property type="protein sequence ID" value="KAK9923871.1"/>
    <property type="molecule type" value="Genomic_DNA"/>
</dbReference>
<gene>
    <name evidence="1" type="ORF">M0R45_032269</name>
</gene>
<organism evidence="1 2">
    <name type="scientific">Rubus argutus</name>
    <name type="common">Southern blackberry</name>
    <dbReference type="NCBI Taxonomy" id="59490"/>
    <lineage>
        <taxon>Eukaryota</taxon>
        <taxon>Viridiplantae</taxon>
        <taxon>Streptophyta</taxon>
        <taxon>Embryophyta</taxon>
        <taxon>Tracheophyta</taxon>
        <taxon>Spermatophyta</taxon>
        <taxon>Magnoliopsida</taxon>
        <taxon>eudicotyledons</taxon>
        <taxon>Gunneridae</taxon>
        <taxon>Pentapetalae</taxon>
        <taxon>rosids</taxon>
        <taxon>fabids</taxon>
        <taxon>Rosales</taxon>
        <taxon>Rosaceae</taxon>
        <taxon>Rosoideae</taxon>
        <taxon>Rosoideae incertae sedis</taxon>
        <taxon>Rubus</taxon>
    </lineage>
</organism>
<dbReference type="AlphaFoldDB" id="A0AAW1WIZ9"/>
<reference evidence="1 2" key="1">
    <citation type="journal article" date="2023" name="G3 (Bethesda)">
        <title>A chromosome-length genome assembly and annotation of blackberry (Rubus argutus, cv. 'Hillquist').</title>
        <authorList>
            <person name="Bruna T."/>
            <person name="Aryal R."/>
            <person name="Dudchenko O."/>
            <person name="Sargent D.J."/>
            <person name="Mead D."/>
            <person name="Buti M."/>
            <person name="Cavallini A."/>
            <person name="Hytonen T."/>
            <person name="Andres J."/>
            <person name="Pham M."/>
            <person name="Weisz D."/>
            <person name="Mascagni F."/>
            <person name="Usai G."/>
            <person name="Natali L."/>
            <person name="Bassil N."/>
            <person name="Fernandez G.E."/>
            <person name="Lomsadze A."/>
            <person name="Armour M."/>
            <person name="Olukolu B."/>
            <person name="Poorten T."/>
            <person name="Britton C."/>
            <person name="Davik J."/>
            <person name="Ashrafi H."/>
            <person name="Aiden E.L."/>
            <person name="Borodovsky M."/>
            <person name="Worthington M."/>
        </authorList>
    </citation>
    <scope>NUCLEOTIDE SEQUENCE [LARGE SCALE GENOMIC DNA]</scope>
    <source>
        <strain evidence="1">PI 553951</strain>
    </source>
</reference>
<keyword evidence="2" id="KW-1185">Reference proteome</keyword>
<accession>A0AAW1WIZ9</accession>
<comment type="caution">
    <text evidence="1">The sequence shown here is derived from an EMBL/GenBank/DDBJ whole genome shotgun (WGS) entry which is preliminary data.</text>
</comment>